<name>A0A9P6J3J2_MORAP</name>
<gene>
    <name evidence="14" type="ORF">BGZ70_008610</name>
</gene>
<dbReference type="InterPro" id="IPR002347">
    <property type="entry name" value="SDR_fam"/>
</dbReference>
<evidence type="ECO:0000256" key="3">
    <source>
        <dbReference type="ARBA" id="ARBA00022692"/>
    </source>
</evidence>
<keyword evidence="15" id="KW-1185">Reference proteome</keyword>
<keyword evidence="4" id="KW-0521">NADP</keyword>
<keyword evidence="6" id="KW-0560">Oxidoreductase</keyword>
<evidence type="ECO:0000256" key="11">
    <source>
        <dbReference type="ARBA" id="ARBA00082544"/>
    </source>
</evidence>
<reference evidence="14" key="1">
    <citation type="journal article" date="2020" name="Fungal Divers.">
        <title>Resolving the Mortierellaceae phylogeny through synthesis of multi-gene phylogenetics and phylogenomics.</title>
        <authorList>
            <person name="Vandepol N."/>
            <person name="Liber J."/>
            <person name="Desiro A."/>
            <person name="Na H."/>
            <person name="Kennedy M."/>
            <person name="Barry K."/>
            <person name="Grigoriev I.V."/>
            <person name="Miller A.N."/>
            <person name="O'Donnell K."/>
            <person name="Stajich J.E."/>
            <person name="Bonito G."/>
        </authorList>
    </citation>
    <scope>NUCLEOTIDE SEQUENCE</scope>
    <source>
        <strain evidence="14">CK1249</strain>
    </source>
</reference>
<evidence type="ECO:0000256" key="9">
    <source>
        <dbReference type="ARBA" id="ARBA00059620"/>
    </source>
</evidence>
<comment type="similarity">
    <text evidence="2 12">Belongs to the short-chain dehydrogenases/reductases (SDR) family.</text>
</comment>
<comment type="subcellular location">
    <subcellularLocation>
        <location evidence="1">Membrane</location>
        <topology evidence="1">Multi-pass membrane protein</topology>
    </subcellularLocation>
</comment>
<evidence type="ECO:0000256" key="5">
    <source>
        <dbReference type="ARBA" id="ARBA00022989"/>
    </source>
</evidence>
<proteinExistence type="inferred from homology"/>
<feature type="transmembrane region" description="Helical" evidence="13">
    <location>
        <begin position="9"/>
        <end position="29"/>
    </location>
</feature>
<dbReference type="GO" id="GO:0016020">
    <property type="term" value="C:membrane"/>
    <property type="evidence" value="ECO:0007669"/>
    <property type="project" value="UniProtKB-SubCell"/>
</dbReference>
<dbReference type="Pfam" id="PF00106">
    <property type="entry name" value="adh_short"/>
    <property type="match status" value="1"/>
</dbReference>
<evidence type="ECO:0000256" key="7">
    <source>
        <dbReference type="ARBA" id="ARBA00023098"/>
    </source>
</evidence>
<evidence type="ECO:0000256" key="4">
    <source>
        <dbReference type="ARBA" id="ARBA00022857"/>
    </source>
</evidence>
<keyword evidence="7" id="KW-0443">Lipid metabolism</keyword>
<dbReference type="Gene3D" id="3.40.50.720">
    <property type="entry name" value="NAD(P)-binding Rossmann-like Domain"/>
    <property type="match status" value="1"/>
</dbReference>
<dbReference type="CDD" id="cd05339">
    <property type="entry name" value="17beta-HSDXI-like_SDR_c"/>
    <property type="match status" value="1"/>
</dbReference>
<evidence type="ECO:0000256" key="10">
    <source>
        <dbReference type="ARBA" id="ARBA00068717"/>
    </source>
</evidence>
<organism evidence="14 15">
    <name type="scientific">Mortierella alpina</name>
    <name type="common">Oleaginous fungus</name>
    <name type="synonym">Mortierella renispora</name>
    <dbReference type="NCBI Taxonomy" id="64518"/>
    <lineage>
        <taxon>Eukaryota</taxon>
        <taxon>Fungi</taxon>
        <taxon>Fungi incertae sedis</taxon>
        <taxon>Mucoromycota</taxon>
        <taxon>Mortierellomycotina</taxon>
        <taxon>Mortierellomycetes</taxon>
        <taxon>Mortierellales</taxon>
        <taxon>Mortierellaceae</taxon>
        <taxon>Mortierella</taxon>
    </lineage>
</organism>
<dbReference type="PRINTS" id="PR00081">
    <property type="entry name" value="GDHRDH"/>
</dbReference>
<evidence type="ECO:0000313" key="15">
    <source>
        <dbReference type="Proteomes" id="UP000738359"/>
    </source>
</evidence>
<comment type="caution">
    <text evidence="14">The sequence shown here is derived from an EMBL/GenBank/DDBJ whole genome shotgun (WGS) entry which is preliminary data.</text>
</comment>
<accession>A0A9P6J3J2</accession>
<evidence type="ECO:0000256" key="8">
    <source>
        <dbReference type="ARBA" id="ARBA00023136"/>
    </source>
</evidence>
<dbReference type="AlphaFoldDB" id="A0A9P6J3J2"/>
<keyword evidence="5 13" id="KW-1133">Transmembrane helix</keyword>
<dbReference type="SUPFAM" id="SSF51735">
    <property type="entry name" value="NAD(P)-binding Rossmann-fold domains"/>
    <property type="match status" value="1"/>
</dbReference>
<evidence type="ECO:0000313" key="14">
    <source>
        <dbReference type="EMBL" id="KAF9960428.1"/>
    </source>
</evidence>
<sequence length="349" mass="39203">MVNRRSIDFVLQLCNASIFHVSFPFFLIPCFKMYGFSNENLAFILAAIYGVLLFVVKIAYWFHERSQRRDGKVDWEDEVVLITGGANGIGYLLAEMLAIRRITVVVLDTQPVKTALDIDSYICDVSDPQDIARVAKEIREDVGEPTILVNNAGIVTGKSIMDLSVEEIKKTMDVNFLGQAYMVKEFLPEMIKQNHGHIITISSTMGVMAAPQMADYAASKAAVKAFHETLETELRFVYKTPNVKTTLVCCGKIETGMFQGASERMPFFTPALEPIEVVRQIIASMEQRRGRNQIMMPLYANFVPLVSITPAWFQDLARRVSGADRAMETFVGRHGARDPEGEEGHRKMT</sequence>
<evidence type="ECO:0000256" key="1">
    <source>
        <dbReference type="ARBA" id="ARBA00004141"/>
    </source>
</evidence>
<keyword evidence="3 13" id="KW-0812">Transmembrane</keyword>
<dbReference type="InterPro" id="IPR036291">
    <property type="entry name" value="NAD(P)-bd_dom_sf"/>
</dbReference>
<comment type="function">
    <text evidence="9">Catalyzes the reduction of all-trans-retinal to all-trans-retinol in the presence of NADPH.</text>
</comment>
<dbReference type="EMBL" id="JAAAHY010000631">
    <property type="protein sequence ID" value="KAF9960428.1"/>
    <property type="molecule type" value="Genomic_DNA"/>
</dbReference>
<dbReference type="PANTHER" id="PTHR24322">
    <property type="entry name" value="PKSB"/>
    <property type="match status" value="1"/>
</dbReference>
<evidence type="ECO:0000256" key="2">
    <source>
        <dbReference type="ARBA" id="ARBA00006484"/>
    </source>
</evidence>
<dbReference type="Proteomes" id="UP000738359">
    <property type="component" value="Unassembled WGS sequence"/>
</dbReference>
<evidence type="ECO:0000256" key="6">
    <source>
        <dbReference type="ARBA" id="ARBA00023002"/>
    </source>
</evidence>
<evidence type="ECO:0000256" key="13">
    <source>
        <dbReference type="SAM" id="Phobius"/>
    </source>
</evidence>
<dbReference type="PANTHER" id="PTHR24322:SF736">
    <property type="entry name" value="RETINOL DEHYDROGENASE 10"/>
    <property type="match status" value="1"/>
</dbReference>
<feature type="transmembrane region" description="Helical" evidence="13">
    <location>
        <begin position="41"/>
        <end position="62"/>
    </location>
</feature>
<dbReference type="GO" id="GO:0052650">
    <property type="term" value="F:all-trans-retinol dehydrogenase (NADP+) activity"/>
    <property type="evidence" value="ECO:0007669"/>
    <property type="project" value="UniProtKB-ARBA"/>
</dbReference>
<protein>
    <recommendedName>
        <fullName evidence="10">Short-chain dehydrogenase/reductase 3</fullName>
    </recommendedName>
    <alternativeName>
        <fullName evidence="11">Retinal short-chain dehydrogenase/reductase 1</fullName>
    </alternativeName>
</protein>
<dbReference type="OrthoDB" id="294295at2759"/>
<keyword evidence="8 13" id="KW-0472">Membrane</keyword>
<dbReference type="FunFam" id="3.40.50.720:FF:000131">
    <property type="entry name" value="Short-chain dehydrogenase/reductase 3"/>
    <property type="match status" value="1"/>
</dbReference>
<dbReference type="PRINTS" id="PR00080">
    <property type="entry name" value="SDRFAMILY"/>
</dbReference>
<evidence type="ECO:0000256" key="12">
    <source>
        <dbReference type="RuleBase" id="RU000363"/>
    </source>
</evidence>